<dbReference type="EMBL" id="SOFG01000011">
    <property type="protein sequence ID" value="TFB87672.1"/>
    <property type="molecule type" value="Genomic_DNA"/>
</dbReference>
<feature type="transmembrane region" description="Helical" evidence="2">
    <location>
        <begin position="54"/>
        <end position="78"/>
    </location>
</feature>
<organism evidence="3 4">
    <name type="scientific">Cryobacterium algoricola</name>
    <dbReference type="NCBI Taxonomy" id="1259183"/>
    <lineage>
        <taxon>Bacteria</taxon>
        <taxon>Bacillati</taxon>
        <taxon>Actinomycetota</taxon>
        <taxon>Actinomycetes</taxon>
        <taxon>Micrococcales</taxon>
        <taxon>Microbacteriaceae</taxon>
        <taxon>Cryobacterium</taxon>
    </lineage>
</organism>
<comment type="caution">
    <text evidence="3">The sequence shown here is derived from an EMBL/GenBank/DDBJ whole genome shotgun (WGS) entry which is preliminary data.</text>
</comment>
<gene>
    <name evidence="3" type="ORF">E3O44_11400</name>
</gene>
<evidence type="ECO:0000256" key="1">
    <source>
        <dbReference type="SAM" id="MobiDB-lite"/>
    </source>
</evidence>
<dbReference type="InterPro" id="IPR036259">
    <property type="entry name" value="MFS_trans_sf"/>
</dbReference>
<sequence>MAHVPVSQPTPEDPGWYPVEVPSGASTGKVAYWDGAAWTTIRRGDSAGTQPREWFGICGFLVLLAGIAAVLLSPVVFLTTKAGWVGSGASTTASLGGIVCVVGVVLAGIGIDRAARRKHRAPQARATMVLAVGFAVFMISVVLLGIAIVTGMKD</sequence>
<dbReference type="SUPFAM" id="SSF103473">
    <property type="entry name" value="MFS general substrate transporter"/>
    <property type="match status" value="1"/>
</dbReference>
<dbReference type="Gene3D" id="1.20.1250.20">
    <property type="entry name" value="MFS general substrate transporter like domains"/>
    <property type="match status" value="1"/>
</dbReference>
<feature type="region of interest" description="Disordered" evidence="1">
    <location>
        <begin position="1"/>
        <end position="20"/>
    </location>
</feature>
<keyword evidence="4" id="KW-1185">Reference proteome</keyword>
<keyword evidence="2" id="KW-0472">Membrane</keyword>
<evidence type="ECO:0000313" key="4">
    <source>
        <dbReference type="Proteomes" id="UP000297608"/>
    </source>
</evidence>
<keyword evidence="2" id="KW-1133">Transmembrane helix</keyword>
<name>A0ABY2IGA1_9MICO</name>
<dbReference type="Proteomes" id="UP000297608">
    <property type="component" value="Unassembled WGS sequence"/>
</dbReference>
<dbReference type="RefSeq" id="WP_134534815.1">
    <property type="nucleotide sequence ID" value="NZ_SOFG01000011.1"/>
</dbReference>
<reference evidence="3 4" key="1">
    <citation type="submission" date="2019-03" db="EMBL/GenBank/DDBJ databases">
        <title>Genomics of glacier-inhabiting Cryobacterium strains.</title>
        <authorList>
            <person name="Liu Q."/>
            <person name="Xin Y.-H."/>
        </authorList>
    </citation>
    <scope>NUCLEOTIDE SEQUENCE [LARGE SCALE GENOMIC DNA]</scope>
    <source>
        <strain evidence="3 4">MDB2-B</strain>
    </source>
</reference>
<feature type="transmembrane region" description="Helical" evidence="2">
    <location>
        <begin position="84"/>
        <end position="107"/>
    </location>
</feature>
<keyword evidence="2" id="KW-0812">Transmembrane</keyword>
<feature type="transmembrane region" description="Helical" evidence="2">
    <location>
        <begin position="128"/>
        <end position="149"/>
    </location>
</feature>
<proteinExistence type="predicted"/>
<accession>A0ABY2IGA1</accession>
<evidence type="ECO:0000256" key="2">
    <source>
        <dbReference type="SAM" id="Phobius"/>
    </source>
</evidence>
<evidence type="ECO:0000313" key="3">
    <source>
        <dbReference type="EMBL" id="TFB87672.1"/>
    </source>
</evidence>
<protein>
    <submittedName>
        <fullName evidence="3">DUF2510 domain-containing protein</fullName>
    </submittedName>
</protein>